<accession>A0A2R6BKG4</accession>
<name>A0A2R6BKG4_9ARCH</name>
<evidence type="ECO:0000313" key="3">
    <source>
        <dbReference type="Proteomes" id="UP000241972"/>
    </source>
</evidence>
<evidence type="ECO:0000259" key="1">
    <source>
        <dbReference type="Pfam" id="PF13349"/>
    </source>
</evidence>
<reference evidence="2 3" key="1">
    <citation type="submission" date="2017-04" db="EMBL/GenBank/DDBJ databases">
        <title>Novel microbial lineages endemic to geothermal iron-oxide mats fill important gaps in the evolutionary history of Archaea.</title>
        <authorList>
            <person name="Jay Z.J."/>
            <person name="Beam J.P."/>
            <person name="Dlakic M."/>
            <person name="Rusch D.B."/>
            <person name="Kozubal M.A."/>
            <person name="Inskeep W.P."/>
        </authorList>
    </citation>
    <scope>NUCLEOTIDE SEQUENCE [LARGE SCALE GENOMIC DNA]</scope>
    <source>
        <strain evidence="2">ECH_B_3</strain>
    </source>
</reference>
<gene>
    <name evidence="2" type="ORF">B9Q07_07915</name>
</gene>
<evidence type="ECO:0000313" key="2">
    <source>
        <dbReference type="EMBL" id="PSN99131.1"/>
    </source>
</evidence>
<sequence>MRLIVGAAVVLGVLILALLLSFLVAPGMASLLRGAGVVKVYTYRFTDTTGLSGLLVNDTNGAISVGVWRGDYVYVNATLTRFLYPISVNTTVRRVGDTLDILVHEPHTILIGGYYTLSFNILVPESLNSLSVRVVDVNGGVRVQLESFSDVEVNSVNGVIQLALGSGGSVEANDVNGDINLTSSNIRGWVLMTVNGGITASFTPTLGGVYRALTTNGDIRIMVPSNSSLSVTMATVNGALSVSGLRLANTSMSKTTLAATIGSGSATLTLTTTNGDIQLASH</sequence>
<dbReference type="AlphaFoldDB" id="A0A2R6BKG4"/>
<protein>
    <recommendedName>
        <fullName evidence="1">DUF4097 domain-containing protein</fullName>
    </recommendedName>
</protein>
<dbReference type="Pfam" id="PF13349">
    <property type="entry name" value="DUF4097"/>
    <property type="match status" value="1"/>
</dbReference>
<comment type="caution">
    <text evidence="2">The sequence shown here is derived from an EMBL/GenBank/DDBJ whole genome shotgun (WGS) entry which is preliminary data.</text>
</comment>
<proteinExistence type="predicted"/>
<dbReference type="EMBL" id="NEXI01000020">
    <property type="protein sequence ID" value="PSN99131.1"/>
    <property type="molecule type" value="Genomic_DNA"/>
</dbReference>
<organism evidence="2 3">
    <name type="scientific">Candidatus Marsarchaeota G2 archaeon ECH_B_3</name>
    <dbReference type="NCBI Taxonomy" id="1978161"/>
    <lineage>
        <taxon>Archaea</taxon>
        <taxon>Candidatus Marsarchaeota</taxon>
        <taxon>Candidatus Marsarchaeota group 2</taxon>
    </lineage>
</organism>
<feature type="domain" description="DUF4097" evidence="1">
    <location>
        <begin position="125"/>
        <end position="279"/>
    </location>
</feature>
<dbReference type="Proteomes" id="UP000241972">
    <property type="component" value="Unassembled WGS sequence"/>
</dbReference>
<dbReference type="InterPro" id="IPR025164">
    <property type="entry name" value="Toastrack_DUF4097"/>
</dbReference>